<feature type="compositionally biased region" description="Polar residues" evidence="1">
    <location>
        <begin position="456"/>
        <end position="465"/>
    </location>
</feature>
<dbReference type="AlphaFoldDB" id="A0A507QXF4"/>
<evidence type="ECO:0000256" key="2">
    <source>
        <dbReference type="SAM" id="Phobius"/>
    </source>
</evidence>
<keyword evidence="4" id="KW-1185">Reference proteome</keyword>
<dbReference type="Proteomes" id="UP000319663">
    <property type="component" value="Unassembled WGS sequence"/>
</dbReference>
<keyword evidence="2" id="KW-1133">Transmembrane helix</keyword>
<keyword evidence="2" id="KW-0472">Membrane</keyword>
<feature type="transmembrane region" description="Helical" evidence="2">
    <location>
        <begin position="223"/>
        <end position="255"/>
    </location>
</feature>
<feature type="compositionally biased region" description="Polar residues" evidence="1">
    <location>
        <begin position="513"/>
        <end position="524"/>
    </location>
</feature>
<evidence type="ECO:0000313" key="4">
    <source>
        <dbReference type="Proteomes" id="UP000319663"/>
    </source>
</evidence>
<sequence>MPCFGDREKGEVRVEEKWDYINLSDFKARSCWTPFSYFFLLFFLVISVAVYAVDTFTAVNLLAFSRWSGEIEPAIPFKISRWIFTVCILLSFALLIVRWVLAIRAMRSGSIAESYLNSLAVRVESIRVGKARGWKRFLVFAELTKSRKGVEYVALFVYFSFESWLRTIFADGPRQVVNAITLYSVMRLNLLPEGEHASHDGKSSFEQFFDNIKAMGEHNERQAVVMFAMLFTLIVWVISILQLAVAVVLYLLFLFHYIPTGDGSLKGYCRRKINTRLKEIVRRKVTKALNKGVPLMDRKPTQPNFGPGDRKPTLPTLPSVDSFDGDKLPRINLSRTTTETTLPPYSRPGTTPPDQNPSLHRQPTIPDLTLSEDQLPLKRTVTEASAYSESAFLTEQAATMGYSPIDHRQPYAAPPVPPLPKEGLTRFQSPIPGASTAESRYTPGYRPSADGFSRRSPATENQGPTGNYDPYTTGPNSNRPYGALGPAAEPNARSLTPRGAWSPPNDTYPGRTLTPTNRAPSTRPQADIDMGDYRTNPTRSVSPGFQGCSSRADAYLPFDPSSAYRAQSPNIRPGTVAPPNGYDNRGQGYSAWNGTPYPTRYGPRGAF</sequence>
<keyword evidence="2" id="KW-0812">Transmembrane</keyword>
<comment type="caution">
    <text evidence="3">The sequence shown here is derived from an EMBL/GenBank/DDBJ whole genome shotgun (WGS) entry which is preliminary data.</text>
</comment>
<accession>A0A507QXF4</accession>
<feature type="transmembrane region" description="Helical" evidence="2">
    <location>
        <begin position="82"/>
        <end position="101"/>
    </location>
</feature>
<dbReference type="Pfam" id="PF16944">
    <property type="entry name" value="KCH"/>
    <property type="match status" value="1"/>
</dbReference>
<name>A0A507QXF4_MONPU</name>
<feature type="compositionally biased region" description="Polar residues" evidence="1">
    <location>
        <begin position="333"/>
        <end position="349"/>
    </location>
</feature>
<feature type="region of interest" description="Disordered" evidence="1">
    <location>
        <begin position="405"/>
        <end position="534"/>
    </location>
</feature>
<reference evidence="3 4" key="1">
    <citation type="submission" date="2019-06" db="EMBL/GenBank/DDBJ databases">
        <title>Wine fermentation using esterase from Monascus purpureus.</title>
        <authorList>
            <person name="Geng C."/>
            <person name="Zhang Y."/>
        </authorList>
    </citation>
    <scope>NUCLEOTIDE SEQUENCE [LARGE SCALE GENOMIC DNA]</scope>
    <source>
        <strain evidence="3">HQ1</strain>
    </source>
</reference>
<dbReference type="GO" id="GO:0005886">
    <property type="term" value="C:plasma membrane"/>
    <property type="evidence" value="ECO:0007669"/>
    <property type="project" value="InterPro"/>
</dbReference>
<protein>
    <recommendedName>
        <fullName evidence="5">Pheromone-regulated membrane protein 6</fullName>
    </recommendedName>
</protein>
<feature type="region of interest" description="Disordered" evidence="1">
    <location>
        <begin position="559"/>
        <end position="607"/>
    </location>
</feature>
<dbReference type="OrthoDB" id="2128042at2759"/>
<dbReference type="EMBL" id="VIFY01000031">
    <property type="protein sequence ID" value="TQB74485.1"/>
    <property type="molecule type" value="Genomic_DNA"/>
</dbReference>
<dbReference type="STRING" id="5098.A0A507QXF4"/>
<dbReference type="PANTHER" id="PTHR36424">
    <property type="entry name" value="PHEROMONE-REGULATED MEMBRANE PROTEIN 6"/>
    <property type="match status" value="1"/>
</dbReference>
<evidence type="ECO:0000256" key="1">
    <source>
        <dbReference type="SAM" id="MobiDB-lite"/>
    </source>
</evidence>
<evidence type="ECO:0000313" key="3">
    <source>
        <dbReference type="EMBL" id="TQB74485.1"/>
    </source>
</evidence>
<gene>
    <name evidence="3" type="ORF">MPDQ_004787</name>
</gene>
<evidence type="ECO:0008006" key="5">
    <source>
        <dbReference type="Google" id="ProtNLM"/>
    </source>
</evidence>
<proteinExistence type="predicted"/>
<dbReference type="PANTHER" id="PTHR36424:SF1">
    <property type="entry name" value="LOW AFFINITY K(+) TRANSPORTER 1-RELATED"/>
    <property type="match status" value="1"/>
</dbReference>
<dbReference type="GO" id="GO:0015079">
    <property type="term" value="F:potassium ion transmembrane transporter activity"/>
    <property type="evidence" value="ECO:0007669"/>
    <property type="project" value="InterPro"/>
</dbReference>
<organism evidence="3 4">
    <name type="scientific">Monascus purpureus</name>
    <name type="common">Red mold</name>
    <name type="synonym">Monascus anka</name>
    <dbReference type="NCBI Taxonomy" id="5098"/>
    <lineage>
        <taxon>Eukaryota</taxon>
        <taxon>Fungi</taxon>
        <taxon>Dikarya</taxon>
        <taxon>Ascomycota</taxon>
        <taxon>Pezizomycotina</taxon>
        <taxon>Eurotiomycetes</taxon>
        <taxon>Eurotiomycetidae</taxon>
        <taxon>Eurotiales</taxon>
        <taxon>Aspergillaceae</taxon>
        <taxon>Monascus</taxon>
    </lineage>
</organism>
<feature type="region of interest" description="Disordered" evidence="1">
    <location>
        <begin position="291"/>
        <end position="365"/>
    </location>
</feature>
<feature type="transmembrane region" description="Helical" evidence="2">
    <location>
        <begin position="37"/>
        <end position="62"/>
    </location>
</feature>
<dbReference type="InterPro" id="IPR031606">
    <property type="entry name" value="Kch1/2"/>
</dbReference>